<reference evidence="9" key="1">
    <citation type="submission" date="2022-07" db="EMBL/GenBank/DDBJ databases">
        <title>Chromosome-level genome of Muraenolepis orangiensis.</title>
        <authorList>
            <person name="Kim J."/>
        </authorList>
    </citation>
    <scope>NUCLEOTIDE SEQUENCE</scope>
    <source>
        <strain evidence="9">KU_S4_2022</strain>
        <tissue evidence="9">Muscle</tissue>
    </source>
</reference>
<comment type="caution">
    <text evidence="9">The sequence shown here is derived from an EMBL/GenBank/DDBJ whole genome shotgun (WGS) entry which is preliminary data.</text>
</comment>
<protein>
    <recommendedName>
        <fullName evidence="8">Peptidase S1 domain-containing protein</fullName>
    </recommendedName>
</protein>
<feature type="transmembrane region" description="Helical" evidence="7">
    <location>
        <begin position="75"/>
        <end position="97"/>
    </location>
</feature>
<dbReference type="Gene3D" id="2.40.10.10">
    <property type="entry name" value="Trypsin-like serine proteases"/>
    <property type="match status" value="1"/>
</dbReference>
<evidence type="ECO:0000256" key="6">
    <source>
        <dbReference type="RuleBase" id="RU363034"/>
    </source>
</evidence>
<dbReference type="PROSITE" id="PS00134">
    <property type="entry name" value="TRYPSIN_HIS"/>
    <property type="match status" value="1"/>
</dbReference>
<sequence length="463" mass="49749">MAKYDPNDLPPPYYSVVVHTQPPLQPYESVVHGGGPGASLPSQIHYIPQYALPVAAPIVTHPAPRRKKTSCESKCLGGSGGTVLLLSLLALAIWLGVRYGTRLAEVEVFSNDHSVDNNDNQFNGLKSDVCPNTTINCDGTIDCQLGSDEANCVKISKGGSLRVKTSQDDAFLPVCYQGWDNNQANQTCALLGFRKKLCPNQETVSLQCADCGQQKSSSRIIGGSVAKEGQLPWQVSLHYQGHHTCGGVLVAPDFVLTAAHCFPSSQASSTSPENWRVYGGVVSQDALPAPYQVGTILLHEDYNSDTNDNDIALIKLTAPVDFTDSVGLACLPGFDQQFEHGKTCWTSGFGTTEQDAASPSRDLMEVRVDIIANSVCNRRDVYGGSVTKNMICAGDLEGGRDSCQGDSGGPLVCKDIDQRWYLVGITSWGPLSLSPVTPPNLQHSHWAPGDEELAQEDNLIVTK</sequence>
<gene>
    <name evidence="9" type="ORF">NHX12_008215</name>
</gene>
<dbReference type="InterPro" id="IPR036055">
    <property type="entry name" value="LDL_receptor-like_sf"/>
</dbReference>
<dbReference type="Pfam" id="PF00089">
    <property type="entry name" value="Trypsin"/>
    <property type="match status" value="1"/>
</dbReference>
<keyword evidence="7" id="KW-1133">Transmembrane helix</keyword>
<dbReference type="SUPFAM" id="SSF56487">
    <property type="entry name" value="SRCR-like"/>
    <property type="match status" value="1"/>
</dbReference>
<dbReference type="PROSITE" id="PS00135">
    <property type="entry name" value="TRYPSIN_SER"/>
    <property type="match status" value="1"/>
</dbReference>
<evidence type="ECO:0000256" key="7">
    <source>
        <dbReference type="SAM" id="Phobius"/>
    </source>
</evidence>
<dbReference type="SUPFAM" id="SSF50494">
    <property type="entry name" value="Trypsin-like serine proteases"/>
    <property type="match status" value="1"/>
</dbReference>
<feature type="non-terminal residue" evidence="9">
    <location>
        <position position="1"/>
    </location>
</feature>
<dbReference type="PANTHER" id="PTHR24252">
    <property type="entry name" value="ACROSIN-RELATED"/>
    <property type="match status" value="1"/>
</dbReference>
<dbReference type="FunFam" id="2.40.10.10:FF:000003">
    <property type="entry name" value="Transmembrane serine protease 3"/>
    <property type="match status" value="1"/>
</dbReference>
<dbReference type="AlphaFoldDB" id="A0A9Q0IB21"/>
<dbReference type="InterPro" id="IPR018114">
    <property type="entry name" value="TRYPSIN_HIS"/>
</dbReference>
<keyword evidence="1 6" id="KW-0645">Protease</keyword>
<accession>A0A9Q0IB21</accession>
<keyword evidence="5" id="KW-0325">Glycoprotein</keyword>
<keyword evidence="2 6" id="KW-0378">Hydrolase</keyword>
<keyword evidence="4" id="KW-1015">Disulfide bond</keyword>
<dbReference type="PRINTS" id="PR00722">
    <property type="entry name" value="CHYMOTRYPSIN"/>
</dbReference>
<dbReference type="SMART" id="SM00020">
    <property type="entry name" value="Tryp_SPc"/>
    <property type="match status" value="1"/>
</dbReference>
<evidence type="ECO:0000259" key="8">
    <source>
        <dbReference type="PROSITE" id="PS50240"/>
    </source>
</evidence>
<keyword evidence="10" id="KW-1185">Reference proteome</keyword>
<evidence type="ECO:0000256" key="2">
    <source>
        <dbReference type="ARBA" id="ARBA00022801"/>
    </source>
</evidence>
<dbReference type="GO" id="GO:0016020">
    <property type="term" value="C:membrane"/>
    <property type="evidence" value="ECO:0007669"/>
    <property type="project" value="InterPro"/>
</dbReference>
<dbReference type="PANTHER" id="PTHR24252:SF27">
    <property type="entry name" value="TRANSMEMBRANE PROTEASE SERINE 3-LIKE"/>
    <property type="match status" value="1"/>
</dbReference>
<dbReference type="InterPro" id="IPR036772">
    <property type="entry name" value="SRCR-like_dom_sf"/>
</dbReference>
<evidence type="ECO:0000256" key="4">
    <source>
        <dbReference type="ARBA" id="ARBA00023157"/>
    </source>
</evidence>
<dbReference type="GO" id="GO:0004252">
    <property type="term" value="F:serine-type endopeptidase activity"/>
    <property type="evidence" value="ECO:0007669"/>
    <property type="project" value="InterPro"/>
</dbReference>
<dbReference type="Proteomes" id="UP001148018">
    <property type="component" value="Unassembled WGS sequence"/>
</dbReference>
<name>A0A9Q0IB21_9TELE</name>
<proteinExistence type="predicted"/>
<dbReference type="EMBL" id="JANIIK010000114">
    <property type="protein sequence ID" value="KAJ3590261.1"/>
    <property type="molecule type" value="Genomic_DNA"/>
</dbReference>
<dbReference type="PROSITE" id="PS50240">
    <property type="entry name" value="TRYPSIN_DOM"/>
    <property type="match status" value="1"/>
</dbReference>
<dbReference type="InterPro" id="IPR001254">
    <property type="entry name" value="Trypsin_dom"/>
</dbReference>
<evidence type="ECO:0000313" key="9">
    <source>
        <dbReference type="EMBL" id="KAJ3590261.1"/>
    </source>
</evidence>
<evidence type="ECO:0000256" key="1">
    <source>
        <dbReference type="ARBA" id="ARBA00022670"/>
    </source>
</evidence>
<dbReference type="InterPro" id="IPR009003">
    <property type="entry name" value="Peptidase_S1_PA"/>
</dbReference>
<keyword evidence="7" id="KW-0472">Membrane</keyword>
<dbReference type="InterPro" id="IPR043504">
    <property type="entry name" value="Peptidase_S1_PA_chymotrypsin"/>
</dbReference>
<evidence type="ECO:0000256" key="5">
    <source>
        <dbReference type="ARBA" id="ARBA00023180"/>
    </source>
</evidence>
<evidence type="ECO:0000313" key="10">
    <source>
        <dbReference type="Proteomes" id="UP001148018"/>
    </source>
</evidence>
<keyword evidence="3 6" id="KW-0720">Serine protease</keyword>
<feature type="domain" description="Peptidase S1" evidence="8">
    <location>
        <begin position="220"/>
        <end position="446"/>
    </location>
</feature>
<dbReference type="SUPFAM" id="SSF57424">
    <property type="entry name" value="LDL receptor-like module"/>
    <property type="match status" value="1"/>
</dbReference>
<evidence type="ECO:0000256" key="3">
    <source>
        <dbReference type="ARBA" id="ARBA00022825"/>
    </source>
</evidence>
<keyword evidence="7" id="KW-0812">Transmembrane</keyword>
<dbReference type="CDD" id="cd00190">
    <property type="entry name" value="Tryp_SPc"/>
    <property type="match status" value="1"/>
</dbReference>
<dbReference type="InterPro" id="IPR001314">
    <property type="entry name" value="Peptidase_S1A"/>
</dbReference>
<dbReference type="OrthoDB" id="6380398at2759"/>
<dbReference type="GO" id="GO:0006508">
    <property type="term" value="P:proteolysis"/>
    <property type="evidence" value="ECO:0007669"/>
    <property type="project" value="UniProtKB-KW"/>
</dbReference>
<dbReference type="InterPro" id="IPR033116">
    <property type="entry name" value="TRYPSIN_SER"/>
</dbReference>
<organism evidence="9 10">
    <name type="scientific">Muraenolepis orangiensis</name>
    <name type="common">Patagonian moray cod</name>
    <dbReference type="NCBI Taxonomy" id="630683"/>
    <lineage>
        <taxon>Eukaryota</taxon>
        <taxon>Metazoa</taxon>
        <taxon>Chordata</taxon>
        <taxon>Craniata</taxon>
        <taxon>Vertebrata</taxon>
        <taxon>Euteleostomi</taxon>
        <taxon>Actinopterygii</taxon>
        <taxon>Neopterygii</taxon>
        <taxon>Teleostei</taxon>
        <taxon>Neoteleostei</taxon>
        <taxon>Acanthomorphata</taxon>
        <taxon>Zeiogadaria</taxon>
        <taxon>Gadariae</taxon>
        <taxon>Gadiformes</taxon>
        <taxon>Muraenolepidoidei</taxon>
        <taxon>Muraenolepididae</taxon>
        <taxon>Muraenolepis</taxon>
    </lineage>
</organism>